<name>A0AA42SUW6_AQUAC</name>
<dbReference type="AlphaFoldDB" id="A0AA42SUW6"/>
<evidence type="ECO:0000313" key="1">
    <source>
        <dbReference type="EMBL" id="MDH1057269.1"/>
    </source>
</evidence>
<dbReference type="Proteomes" id="UP001158730">
    <property type="component" value="Unassembled WGS sequence"/>
</dbReference>
<dbReference type="EMBL" id="JAOBYN010000034">
    <property type="protein sequence ID" value="MDH1057269.1"/>
    <property type="molecule type" value="Genomic_DNA"/>
</dbReference>
<dbReference type="RefSeq" id="WP_280055432.1">
    <property type="nucleotide sequence ID" value="NZ_JAOBYN010000034.1"/>
</dbReference>
<organism evidence="1 2">
    <name type="scientific">Aquipseudomonas alcaligenes</name>
    <name type="common">Pseudomonas alcaligenes</name>
    <dbReference type="NCBI Taxonomy" id="43263"/>
    <lineage>
        <taxon>Bacteria</taxon>
        <taxon>Pseudomonadati</taxon>
        <taxon>Pseudomonadota</taxon>
        <taxon>Gammaproteobacteria</taxon>
        <taxon>Pseudomonadales</taxon>
        <taxon>Pseudomonadaceae</taxon>
        <taxon>Aquipseudomonas</taxon>
    </lineage>
</organism>
<sequence length="130" mass="13667">MSLNALLSICRAIQSKPHEISPRLFIDENAKLRPPPSVGVSIEAHVAIVDAWICIEIATANLGLASAKDFTEAFQRLEQEQEAFSRVLLSISPGAPVGSPLGQANPKGVVPDRSGSGGVIEGAVAMIEPK</sequence>
<gene>
    <name evidence="1" type="ORF">N5C05_21245</name>
</gene>
<accession>A0AA42SUW6</accession>
<reference evidence="1" key="1">
    <citation type="submission" date="2022-09" db="EMBL/GenBank/DDBJ databases">
        <title>Intensive care unit water sources are persistently colonized with multi-drug resistant bacteria and are the site of extensive horizontal gene transfer of antibiotic resistance genes.</title>
        <authorList>
            <person name="Diorio-Toth L."/>
        </authorList>
    </citation>
    <scope>NUCLEOTIDE SEQUENCE</scope>
    <source>
        <strain evidence="1">GD03990</strain>
    </source>
</reference>
<proteinExistence type="predicted"/>
<evidence type="ECO:0000313" key="2">
    <source>
        <dbReference type="Proteomes" id="UP001158730"/>
    </source>
</evidence>
<protein>
    <submittedName>
        <fullName evidence="1">Uncharacterized protein</fullName>
    </submittedName>
</protein>
<comment type="caution">
    <text evidence="1">The sequence shown here is derived from an EMBL/GenBank/DDBJ whole genome shotgun (WGS) entry which is preliminary data.</text>
</comment>